<feature type="chain" id="PRO_5011823331" description="Carboxypeptidase" evidence="6">
    <location>
        <begin position="18"/>
        <end position="656"/>
    </location>
</feature>
<evidence type="ECO:0000256" key="3">
    <source>
        <dbReference type="ARBA" id="ARBA00022670"/>
    </source>
</evidence>
<evidence type="ECO:0000313" key="7">
    <source>
        <dbReference type="EMBL" id="OJT10631.1"/>
    </source>
</evidence>
<dbReference type="GO" id="GO:0006508">
    <property type="term" value="P:proteolysis"/>
    <property type="evidence" value="ECO:0007669"/>
    <property type="project" value="UniProtKB-KW"/>
</dbReference>
<dbReference type="EC" id="3.4.16.-" evidence="6"/>
<dbReference type="AlphaFoldDB" id="A0A1M2VSP7"/>
<keyword evidence="6" id="KW-0732">Signal</keyword>
<accession>A0A1M2VSP7</accession>
<dbReference type="Proteomes" id="UP000184267">
    <property type="component" value="Unassembled WGS sequence"/>
</dbReference>
<keyword evidence="2 6" id="KW-0121">Carboxypeptidase</keyword>
<dbReference type="InterPro" id="IPR029058">
    <property type="entry name" value="AB_hydrolase_fold"/>
</dbReference>
<dbReference type="InterPro" id="IPR018202">
    <property type="entry name" value="Ser_caboxypep_ser_AS"/>
</dbReference>
<evidence type="ECO:0000256" key="6">
    <source>
        <dbReference type="RuleBase" id="RU361156"/>
    </source>
</evidence>
<proteinExistence type="inferred from homology"/>
<keyword evidence="4 6" id="KW-0378">Hydrolase</keyword>
<dbReference type="PROSITE" id="PS00560">
    <property type="entry name" value="CARBOXYPEPT_SER_HIS"/>
    <property type="match status" value="1"/>
</dbReference>
<dbReference type="GO" id="GO:0004185">
    <property type="term" value="F:serine-type carboxypeptidase activity"/>
    <property type="evidence" value="ECO:0007669"/>
    <property type="project" value="UniProtKB-UniRule"/>
</dbReference>
<protein>
    <recommendedName>
        <fullName evidence="6">Carboxypeptidase</fullName>
        <ecNumber evidence="6">3.4.16.-</ecNumber>
    </recommendedName>
</protein>
<keyword evidence="8" id="KW-1185">Reference proteome</keyword>
<comment type="similarity">
    <text evidence="1 6">Belongs to the peptidase S10 family.</text>
</comment>
<evidence type="ECO:0000256" key="2">
    <source>
        <dbReference type="ARBA" id="ARBA00022645"/>
    </source>
</evidence>
<dbReference type="OMA" id="VWDEMID"/>
<dbReference type="OrthoDB" id="10309799at2759"/>
<feature type="signal peptide" evidence="6">
    <location>
        <begin position="1"/>
        <end position="17"/>
    </location>
</feature>
<name>A0A1M2VSP7_TRAPU</name>
<dbReference type="PROSITE" id="PS00131">
    <property type="entry name" value="CARBOXYPEPT_SER_SER"/>
    <property type="match status" value="1"/>
</dbReference>
<evidence type="ECO:0000313" key="8">
    <source>
        <dbReference type="Proteomes" id="UP000184267"/>
    </source>
</evidence>
<gene>
    <name evidence="7" type="ORF">TRAPUB_12851</name>
</gene>
<dbReference type="PANTHER" id="PTHR11802">
    <property type="entry name" value="SERINE PROTEASE FAMILY S10 SERINE CARBOXYPEPTIDASE"/>
    <property type="match status" value="1"/>
</dbReference>
<evidence type="ECO:0000256" key="4">
    <source>
        <dbReference type="ARBA" id="ARBA00022801"/>
    </source>
</evidence>
<evidence type="ECO:0000256" key="5">
    <source>
        <dbReference type="ARBA" id="ARBA00023180"/>
    </source>
</evidence>
<organism evidence="7 8">
    <name type="scientific">Trametes pubescens</name>
    <name type="common">White-rot fungus</name>
    <dbReference type="NCBI Taxonomy" id="154538"/>
    <lineage>
        <taxon>Eukaryota</taxon>
        <taxon>Fungi</taxon>
        <taxon>Dikarya</taxon>
        <taxon>Basidiomycota</taxon>
        <taxon>Agaricomycotina</taxon>
        <taxon>Agaricomycetes</taxon>
        <taxon>Polyporales</taxon>
        <taxon>Polyporaceae</taxon>
        <taxon>Trametes</taxon>
    </lineage>
</organism>
<dbReference type="PANTHER" id="PTHR11802:SF479">
    <property type="entry name" value="CARBOXYPEPTIDASE"/>
    <property type="match status" value="1"/>
</dbReference>
<dbReference type="EMBL" id="MNAD01000763">
    <property type="protein sequence ID" value="OJT10631.1"/>
    <property type="molecule type" value="Genomic_DNA"/>
</dbReference>
<keyword evidence="3 6" id="KW-0645">Protease</keyword>
<evidence type="ECO:0000256" key="1">
    <source>
        <dbReference type="ARBA" id="ARBA00009431"/>
    </source>
</evidence>
<dbReference type="SUPFAM" id="SSF53474">
    <property type="entry name" value="alpha/beta-Hydrolases"/>
    <property type="match status" value="1"/>
</dbReference>
<dbReference type="Gene3D" id="3.40.50.1820">
    <property type="entry name" value="alpha/beta hydrolase"/>
    <property type="match status" value="1"/>
</dbReference>
<dbReference type="PRINTS" id="PR00724">
    <property type="entry name" value="CRBOXYPTASEC"/>
</dbReference>
<comment type="caution">
    <text evidence="7">The sequence shown here is derived from an EMBL/GenBank/DDBJ whole genome shotgun (WGS) entry which is preliminary data.</text>
</comment>
<dbReference type="InterPro" id="IPR033124">
    <property type="entry name" value="Ser_caboxypep_his_AS"/>
</dbReference>
<reference evidence="7 8" key="1">
    <citation type="submission" date="2016-10" db="EMBL/GenBank/DDBJ databases">
        <title>Genome sequence of the basidiomycete white-rot fungus Trametes pubescens.</title>
        <authorList>
            <person name="Makela M.R."/>
            <person name="Granchi Z."/>
            <person name="Peng M."/>
            <person name="De Vries R.P."/>
            <person name="Grigoriev I."/>
            <person name="Riley R."/>
            <person name="Hilden K."/>
        </authorList>
    </citation>
    <scope>NUCLEOTIDE SEQUENCE [LARGE SCALE GENOMIC DNA]</scope>
    <source>
        <strain evidence="7 8">FBCC735</strain>
    </source>
</reference>
<dbReference type="InterPro" id="IPR001563">
    <property type="entry name" value="Peptidase_S10"/>
</dbReference>
<dbReference type="Pfam" id="PF00450">
    <property type="entry name" value="Peptidase_S10"/>
    <property type="match status" value="2"/>
</dbReference>
<sequence>MVFKSFYTLALLCVASAGQQTLPNSFPHVWPGQPEGDYSSEWQSYFEVTGLSSAIPTGLTRSFAGNIAVDRAGHPNNTLFFWGFEREGANGTLTAVADASNTDPWILWLQGGPGSSGLLGLATENGPIHVLSNGSWVSNPYSWHTLADTIWMDQPVGTGFSTSSSKGYAADEDQVAEDFIGFLTNLVKVFPILATRPLYLMGESYAGAMIPYIVKHLFESPSNPVTLGKVVIGNPALGSVATLRDVPVVSILETYPAIIGYDPDVYNYFKEQHHLCGYDLNLTYPQIETFPTLKFTSGLKAALNRAASHASRRAAKPWKDTFLDELAARQHASEKSVSANRRVKRSEWKRDLSGRPNGTIDFWYGCDIFDEMTEYALNFTHPWTIGNFDTFDIPDATHPEPVLNPSTFLNDPLTRAALHAPISKDWSMTFNYPWGSVSGHSDPSVEPIAFMSELAANASARNISFVFYSGNDDARIAHRSTETLIQNFTFGGIQGFTRKPSTPWYDDDGNIAGIVHQERNVTYILVAGAGHEVPQWKPAQALVLLREFVFGANQNGSVEGTNVVGVEDAMLASGDYFPGGGEIFFGSRTTSGTFTFPSATVAAWNSFMGIAAPTSTAPAPIPAASSPRSNTARASRWNTPVVFVVTGVVAMASLLG</sequence>
<keyword evidence="5" id="KW-0325">Glycoprotein</keyword>